<sequence length="130" mass="14843">METGEEDVRDHDTATTSCRDQRSSGTSFGPARTRTQHREEEDGEDEESFAHGTMTSLEERYGIPSNLTSTLENIVQQLDILTQTVAVLEERLTLTEDKLRMCLDNQALLLQQNHQVDQSDEERETEEPFV</sequence>
<evidence type="ECO:0000256" key="1">
    <source>
        <dbReference type="SAM" id="Coils"/>
    </source>
</evidence>
<feature type="region of interest" description="Disordered" evidence="2">
    <location>
        <begin position="1"/>
        <end position="54"/>
    </location>
</feature>
<keyword evidence="1" id="KW-0175">Coiled coil</keyword>
<evidence type="ECO:0000256" key="2">
    <source>
        <dbReference type="SAM" id="MobiDB-lite"/>
    </source>
</evidence>
<feature type="compositionally biased region" description="Polar residues" evidence="2">
    <location>
        <begin position="14"/>
        <end position="27"/>
    </location>
</feature>
<name>A0A5A9PV74_9TELE</name>
<gene>
    <name evidence="3" type="ORF">E1301_Tti003715</name>
</gene>
<evidence type="ECO:0000313" key="3">
    <source>
        <dbReference type="EMBL" id="KAA0724447.1"/>
    </source>
</evidence>
<dbReference type="Proteomes" id="UP000324632">
    <property type="component" value="Chromosome 2"/>
</dbReference>
<feature type="compositionally biased region" description="Basic and acidic residues" evidence="2">
    <location>
        <begin position="1"/>
        <end position="13"/>
    </location>
</feature>
<evidence type="ECO:0000313" key="4">
    <source>
        <dbReference type="Proteomes" id="UP000324632"/>
    </source>
</evidence>
<feature type="coiled-coil region" evidence="1">
    <location>
        <begin position="71"/>
        <end position="98"/>
    </location>
</feature>
<dbReference type="EMBL" id="SOYY01000002">
    <property type="protein sequence ID" value="KAA0724447.1"/>
    <property type="molecule type" value="Genomic_DNA"/>
</dbReference>
<evidence type="ECO:0008006" key="5">
    <source>
        <dbReference type="Google" id="ProtNLM"/>
    </source>
</evidence>
<reference evidence="3 4" key="1">
    <citation type="journal article" date="2019" name="Mol. Ecol. Resour.">
        <title>Chromosome-level genome assembly of Triplophysa tibetana, a fish adapted to the harsh high-altitude environment of the Tibetan Plateau.</title>
        <authorList>
            <person name="Yang X."/>
            <person name="Liu H."/>
            <person name="Ma Z."/>
            <person name="Zou Y."/>
            <person name="Zou M."/>
            <person name="Mao Y."/>
            <person name="Li X."/>
            <person name="Wang H."/>
            <person name="Chen T."/>
            <person name="Wang W."/>
            <person name="Yang R."/>
        </authorList>
    </citation>
    <scope>NUCLEOTIDE SEQUENCE [LARGE SCALE GENOMIC DNA]</scope>
    <source>
        <strain evidence="3">TTIB1903HZAU</strain>
        <tissue evidence="3">Muscle</tissue>
    </source>
</reference>
<keyword evidence="4" id="KW-1185">Reference proteome</keyword>
<accession>A0A5A9PV74</accession>
<comment type="caution">
    <text evidence="3">The sequence shown here is derived from an EMBL/GenBank/DDBJ whole genome shotgun (WGS) entry which is preliminary data.</text>
</comment>
<protein>
    <recommendedName>
        <fullName evidence="5">POC1 centriolar protein-like protein A</fullName>
    </recommendedName>
</protein>
<dbReference type="AlphaFoldDB" id="A0A5A9PV74"/>
<proteinExistence type="predicted"/>
<organism evidence="3 4">
    <name type="scientific">Triplophysa tibetana</name>
    <dbReference type="NCBI Taxonomy" id="1572043"/>
    <lineage>
        <taxon>Eukaryota</taxon>
        <taxon>Metazoa</taxon>
        <taxon>Chordata</taxon>
        <taxon>Craniata</taxon>
        <taxon>Vertebrata</taxon>
        <taxon>Euteleostomi</taxon>
        <taxon>Actinopterygii</taxon>
        <taxon>Neopterygii</taxon>
        <taxon>Teleostei</taxon>
        <taxon>Ostariophysi</taxon>
        <taxon>Cypriniformes</taxon>
        <taxon>Nemacheilidae</taxon>
        <taxon>Triplophysa</taxon>
    </lineage>
</organism>